<dbReference type="Pfam" id="PF00096">
    <property type="entry name" value="zf-C2H2"/>
    <property type="match status" value="5"/>
</dbReference>
<dbReference type="KEGG" id="pmrn:116955989"/>
<keyword evidence="9" id="KW-0539">Nucleus</keyword>
<feature type="compositionally biased region" description="Low complexity" evidence="12">
    <location>
        <begin position="394"/>
        <end position="404"/>
    </location>
</feature>
<feature type="region of interest" description="Disordered" evidence="12">
    <location>
        <begin position="852"/>
        <end position="880"/>
    </location>
</feature>
<feature type="region of interest" description="Disordered" evidence="12">
    <location>
        <begin position="130"/>
        <end position="218"/>
    </location>
</feature>
<feature type="domain" description="C2H2-type" evidence="13">
    <location>
        <begin position="883"/>
        <end position="910"/>
    </location>
</feature>
<evidence type="ECO:0000256" key="9">
    <source>
        <dbReference type="ARBA" id="ARBA00023242"/>
    </source>
</evidence>
<feature type="compositionally biased region" description="Low complexity" evidence="12">
    <location>
        <begin position="301"/>
        <end position="316"/>
    </location>
</feature>
<dbReference type="FunFam" id="3.30.160.60:FF:000130">
    <property type="entry name" value="Spalt-like transcription factor 4"/>
    <property type="match status" value="1"/>
</dbReference>
<evidence type="ECO:0000256" key="11">
    <source>
        <dbReference type="PROSITE-ProRule" id="PRU00042"/>
    </source>
</evidence>
<evidence type="ECO:0000313" key="15">
    <source>
        <dbReference type="RefSeq" id="XP_032833266.1"/>
    </source>
</evidence>
<evidence type="ECO:0000313" key="14">
    <source>
        <dbReference type="Proteomes" id="UP001318040"/>
    </source>
</evidence>
<dbReference type="Proteomes" id="UP001318040">
    <property type="component" value="Chromosome 63"/>
</dbReference>
<evidence type="ECO:0000259" key="13">
    <source>
        <dbReference type="PROSITE" id="PS50157"/>
    </source>
</evidence>
<dbReference type="AlphaFoldDB" id="A0AAJ7UDK0"/>
<sequence length="1029" mass="106006">MDRRPAGPNRCFVCHRVLSCQSALKMHYRTHTGERPFQCHVCGRAFSTKGNLKAHYSVHKGVAAAAAVMPNGGGASLPGGSSREKNGNGALGFHPERRSQASAEPAAAAGLKRLRSERLEEQLSKRLAVAAAAAASSPRHRVEQRRPLTSPNGDGQRPRGGDEAESEADAPDRRQDPRSGSDGDNDIGDGSSPNGSGAPLLPAPPPPPLAPPPLCPSTLPAIVSQLVALQRQQVQQLRLIDEIREQIVLIAPHASFTARGGKRPRPTAGGPSPGAQQLCRDFDGGDEPPLPSIPSGPASPPAASSSSPRRNANASPFGADPIGLRSHLRGTSAAGGTATRSMAASQPVATDDFADGRLSPESAPRIKVKSEAFGGDGAPESRSGSGERRALGNRQAGRAGLGSRLRGHGEALTRLGHDPRVGFPERPRIPFGATFSGDEDAAAAMLAASSSSMSGFGGDPASLSSRLVGARASWRRGPRGREPHAVPFGYEGPGGGDAAGDAGRPPRAPETSKLQQLVERMDRRPAEPNRCFVCHRVLSCQSALKMHYRTHTGERPFQCRVCGRAFSTKGNLKAHYSVHKGVAAAAAAAAAVMPNGGEGGGGSPDAEAEGGAGGDEEDEEVEEVEEEEEEGGGGAADRDDWTSEYGSSDAGDHDGWRAPAARWPSPESPAPRTTGVGPEPRERPRGHGGSGTASPPSPPGDRASESSVASASPPSPRDAGPEPRVEAGAGGAEGSRPGSGGRPAFAGRDRERARCVACLACGKTFSCQSALEIHHRSHTKERPFLCTYCGRGFSTKGNLKQHLMTHRADLPADAVALFAAGGAEPGCFPPISAFGGAGEARTAPAAGVGERPSLVASSHGIPPAGCPSSPTAAAAGRRSHKQRDCPTCGKAFSSSSALQIHERTHTGERPFACSVCGRAFTTKGNLKVHMGTHVWSNSTVTRRGRRVSLEGPLLLLSGLPPTSSALPSGIPVGSFGGAGGHTNLALWPDHRRSTNAAVILNAATVTVAPPFTRAAVAHGGGGDPLITCA</sequence>
<feature type="compositionally biased region" description="Acidic residues" evidence="12">
    <location>
        <begin position="614"/>
        <end position="631"/>
    </location>
</feature>
<dbReference type="FunFam" id="3.30.160.60:FF:000302">
    <property type="entry name" value="Spalt-like transcription factor 1"/>
    <property type="match status" value="2"/>
</dbReference>
<dbReference type="GO" id="GO:0000978">
    <property type="term" value="F:RNA polymerase II cis-regulatory region sequence-specific DNA binding"/>
    <property type="evidence" value="ECO:0007669"/>
    <property type="project" value="TreeGrafter"/>
</dbReference>
<name>A0AAJ7UDK0_PETMA</name>
<evidence type="ECO:0000256" key="10">
    <source>
        <dbReference type="ARBA" id="ARBA00038474"/>
    </source>
</evidence>
<dbReference type="PANTHER" id="PTHR23233:SF51">
    <property type="entry name" value="SAL-LIKE PROTEIN 1"/>
    <property type="match status" value="1"/>
</dbReference>
<feature type="domain" description="C2H2-type" evidence="13">
    <location>
        <begin position="784"/>
        <end position="811"/>
    </location>
</feature>
<feature type="region of interest" description="Disordered" evidence="12">
    <location>
        <begin position="595"/>
        <end position="747"/>
    </location>
</feature>
<proteinExistence type="inferred from homology"/>
<evidence type="ECO:0000256" key="2">
    <source>
        <dbReference type="ARBA" id="ARBA00006991"/>
    </source>
</evidence>
<dbReference type="InterPro" id="IPR036236">
    <property type="entry name" value="Znf_C2H2_sf"/>
</dbReference>
<feature type="compositionally biased region" description="Polar residues" evidence="12">
    <location>
        <begin position="338"/>
        <end position="348"/>
    </location>
</feature>
<reference evidence="15" key="1">
    <citation type="submission" date="2025-08" db="UniProtKB">
        <authorList>
            <consortium name="RefSeq"/>
        </authorList>
    </citation>
    <scope>IDENTIFICATION</scope>
    <source>
        <tissue evidence="15">Sperm</tissue>
    </source>
</reference>
<comment type="subcellular location">
    <subcellularLocation>
        <location evidence="1">Nucleus</location>
    </subcellularLocation>
</comment>
<feature type="region of interest" description="Disordered" evidence="12">
    <location>
        <begin position="75"/>
        <end position="109"/>
    </location>
</feature>
<feature type="region of interest" description="Disordered" evidence="12">
    <location>
        <begin position="474"/>
        <end position="512"/>
    </location>
</feature>
<dbReference type="RefSeq" id="XP_032833266.1">
    <property type="nucleotide sequence ID" value="XM_032977375.1"/>
</dbReference>
<feature type="compositionally biased region" description="Basic and acidic residues" evidence="12">
    <location>
        <begin position="170"/>
        <end position="181"/>
    </location>
</feature>
<feature type="compositionally biased region" description="Pro residues" evidence="12">
    <location>
        <begin position="288"/>
        <end position="300"/>
    </location>
</feature>
<feature type="domain" description="C2H2-type" evidence="13">
    <location>
        <begin position="529"/>
        <end position="556"/>
    </location>
</feature>
<evidence type="ECO:0000256" key="7">
    <source>
        <dbReference type="ARBA" id="ARBA00023015"/>
    </source>
</evidence>
<keyword evidence="4" id="KW-0677">Repeat</keyword>
<keyword evidence="8" id="KW-0804">Transcription</keyword>
<dbReference type="FunFam" id="3.30.160.60:FF:000193">
    <property type="entry name" value="Zinc finger protein 300"/>
    <property type="match status" value="1"/>
</dbReference>
<dbReference type="GO" id="GO:0008270">
    <property type="term" value="F:zinc ion binding"/>
    <property type="evidence" value="ECO:0007669"/>
    <property type="project" value="UniProtKB-KW"/>
</dbReference>
<comment type="similarity">
    <text evidence="2">Belongs to the krueppel C2H2-type zinc-finger protein family.</text>
</comment>
<gene>
    <name evidence="15" type="primary">LOC116955989</name>
</gene>
<evidence type="ECO:0000256" key="8">
    <source>
        <dbReference type="ARBA" id="ARBA00023163"/>
    </source>
</evidence>
<dbReference type="PROSITE" id="PS00028">
    <property type="entry name" value="ZINC_FINGER_C2H2_1"/>
    <property type="match status" value="8"/>
</dbReference>
<feature type="domain" description="C2H2-type" evidence="13">
    <location>
        <begin position="756"/>
        <end position="783"/>
    </location>
</feature>
<feature type="compositionally biased region" description="Gly residues" evidence="12">
    <location>
        <begin position="728"/>
        <end position="741"/>
    </location>
</feature>
<dbReference type="SMART" id="SM00355">
    <property type="entry name" value="ZnF_C2H2"/>
    <property type="match status" value="8"/>
</dbReference>
<accession>A0AAJ7UDK0</accession>
<feature type="domain" description="C2H2-type" evidence="13">
    <location>
        <begin position="9"/>
        <end position="36"/>
    </location>
</feature>
<feature type="domain" description="C2H2-type" evidence="13">
    <location>
        <begin position="557"/>
        <end position="584"/>
    </location>
</feature>
<protein>
    <submittedName>
        <fullName evidence="15">Sal-like protein 4</fullName>
    </submittedName>
</protein>
<feature type="compositionally biased region" description="Low complexity" evidence="12">
    <location>
        <begin position="188"/>
        <end position="200"/>
    </location>
</feature>
<feature type="domain" description="C2H2-type" evidence="13">
    <location>
        <begin position="911"/>
        <end position="938"/>
    </location>
</feature>
<feature type="region of interest" description="Disordered" evidence="12">
    <location>
        <begin position="256"/>
        <end position="426"/>
    </location>
</feature>
<evidence type="ECO:0000256" key="5">
    <source>
        <dbReference type="ARBA" id="ARBA00022771"/>
    </source>
</evidence>
<keyword evidence="14" id="KW-1185">Reference proteome</keyword>
<evidence type="ECO:0000256" key="1">
    <source>
        <dbReference type="ARBA" id="ARBA00004123"/>
    </source>
</evidence>
<evidence type="ECO:0000256" key="4">
    <source>
        <dbReference type="ARBA" id="ARBA00022737"/>
    </source>
</evidence>
<dbReference type="InterPro" id="IPR051565">
    <property type="entry name" value="Sal_C2H2-zinc-finger"/>
</dbReference>
<keyword evidence="7" id="KW-0805">Transcription regulation</keyword>
<dbReference type="PROSITE" id="PS50157">
    <property type="entry name" value="ZINC_FINGER_C2H2_2"/>
    <property type="match status" value="8"/>
</dbReference>
<dbReference type="FunFam" id="3.30.160.60:FF:000025">
    <property type="entry name" value="Spalt-like transcription factor 1"/>
    <property type="match status" value="2"/>
</dbReference>
<dbReference type="Gene3D" id="3.30.160.60">
    <property type="entry name" value="Classic Zinc Finger"/>
    <property type="match status" value="8"/>
</dbReference>
<organism evidence="14 15">
    <name type="scientific">Petromyzon marinus</name>
    <name type="common">Sea lamprey</name>
    <dbReference type="NCBI Taxonomy" id="7757"/>
    <lineage>
        <taxon>Eukaryota</taxon>
        <taxon>Metazoa</taxon>
        <taxon>Chordata</taxon>
        <taxon>Craniata</taxon>
        <taxon>Vertebrata</taxon>
        <taxon>Cyclostomata</taxon>
        <taxon>Hyperoartia</taxon>
        <taxon>Petromyzontiformes</taxon>
        <taxon>Petromyzontidae</taxon>
        <taxon>Petromyzon</taxon>
    </lineage>
</organism>
<feature type="compositionally biased region" description="Basic and acidic residues" evidence="12">
    <location>
        <begin position="407"/>
        <end position="426"/>
    </location>
</feature>
<feature type="domain" description="C2H2-type" evidence="13">
    <location>
        <begin position="37"/>
        <end position="64"/>
    </location>
</feature>
<keyword evidence="6" id="KW-0862">Zinc</keyword>
<comment type="similarity">
    <text evidence="10">Belongs to the sal C2H2-type zinc-finger protein family.</text>
</comment>
<dbReference type="GO" id="GO:0005634">
    <property type="term" value="C:nucleus"/>
    <property type="evidence" value="ECO:0007669"/>
    <property type="project" value="UniProtKB-SubCell"/>
</dbReference>
<keyword evidence="3" id="KW-0479">Metal-binding</keyword>
<dbReference type="PANTHER" id="PTHR23233">
    <property type="entry name" value="SAL-LIKE PROTEIN"/>
    <property type="match status" value="1"/>
</dbReference>
<dbReference type="GO" id="GO:0000981">
    <property type="term" value="F:DNA-binding transcription factor activity, RNA polymerase II-specific"/>
    <property type="evidence" value="ECO:0007669"/>
    <property type="project" value="TreeGrafter"/>
</dbReference>
<dbReference type="InterPro" id="IPR013087">
    <property type="entry name" value="Znf_C2H2_type"/>
</dbReference>
<keyword evidence="5 11" id="KW-0863">Zinc-finger</keyword>
<dbReference type="SUPFAM" id="SSF57667">
    <property type="entry name" value="beta-beta-alpha zinc fingers"/>
    <property type="match status" value="4"/>
</dbReference>
<feature type="compositionally biased region" description="Pro residues" evidence="12">
    <location>
        <begin position="201"/>
        <end position="215"/>
    </location>
</feature>
<dbReference type="FunFam" id="3.30.160.60:FF:000341">
    <property type="entry name" value="Spalt-like transcription factor 1"/>
    <property type="match status" value="1"/>
</dbReference>
<evidence type="ECO:0000256" key="3">
    <source>
        <dbReference type="ARBA" id="ARBA00022723"/>
    </source>
</evidence>
<evidence type="ECO:0000256" key="12">
    <source>
        <dbReference type="SAM" id="MobiDB-lite"/>
    </source>
</evidence>
<evidence type="ECO:0000256" key="6">
    <source>
        <dbReference type="ARBA" id="ARBA00022833"/>
    </source>
</evidence>